<evidence type="ECO:0000313" key="6">
    <source>
        <dbReference type="EMBL" id="MBB5234052.1"/>
    </source>
</evidence>
<keyword evidence="3" id="KW-0804">Transcription</keyword>
<feature type="domain" description="HTH iclR-type" evidence="4">
    <location>
        <begin position="5"/>
        <end position="66"/>
    </location>
</feature>
<feature type="domain" description="IclR-ED" evidence="5">
    <location>
        <begin position="67"/>
        <end position="251"/>
    </location>
</feature>
<dbReference type="InterPro" id="IPR005471">
    <property type="entry name" value="Tscrpt_reg_IclR_N"/>
</dbReference>
<gene>
    <name evidence="6" type="ORF">HNQ09_001490</name>
</gene>
<dbReference type="RefSeq" id="WP_184027370.1">
    <property type="nucleotide sequence ID" value="NZ_JACHFN010000004.1"/>
</dbReference>
<evidence type="ECO:0000256" key="1">
    <source>
        <dbReference type="ARBA" id="ARBA00023015"/>
    </source>
</evidence>
<dbReference type="PROSITE" id="PS51078">
    <property type="entry name" value="ICLR_ED"/>
    <property type="match status" value="1"/>
</dbReference>
<dbReference type="InterPro" id="IPR050707">
    <property type="entry name" value="HTH_MetabolicPath_Reg"/>
</dbReference>
<evidence type="ECO:0000259" key="5">
    <source>
        <dbReference type="PROSITE" id="PS51078"/>
    </source>
</evidence>
<evidence type="ECO:0000313" key="7">
    <source>
        <dbReference type="Proteomes" id="UP000525389"/>
    </source>
</evidence>
<protein>
    <submittedName>
        <fullName evidence="6">DNA-binding IclR family transcriptional regulator</fullName>
    </submittedName>
</protein>
<proteinExistence type="predicted"/>
<dbReference type="EMBL" id="JACHFN010000004">
    <property type="protein sequence ID" value="MBB5234052.1"/>
    <property type="molecule type" value="Genomic_DNA"/>
</dbReference>
<dbReference type="Gene3D" id="3.30.450.40">
    <property type="match status" value="1"/>
</dbReference>
<dbReference type="Pfam" id="PF09339">
    <property type="entry name" value="HTH_IclR"/>
    <property type="match status" value="1"/>
</dbReference>
<dbReference type="PANTHER" id="PTHR30136:SF2">
    <property type="entry name" value="TRANSCRIPTIONAL REGULATOR ICLR"/>
    <property type="match status" value="1"/>
</dbReference>
<organism evidence="6 7">
    <name type="scientific">Deinococcus budaensis</name>
    <dbReference type="NCBI Taxonomy" id="1665626"/>
    <lineage>
        <taxon>Bacteria</taxon>
        <taxon>Thermotogati</taxon>
        <taxon>Deinococcota</taxon>
        <taxon>Deinococci</taxon>
        <taxon>Deinococcales</taxon>
        <taxon>Deinococcaceae</taxon>
        <taxon>Deinococcus</taxon>
    </lineage>
</organism>
<dbReference type="Gene3D" id="1.10.10.10">
    <property type="entry name" value="Winged helix-like DNA-binding domain superfamily/Winged helix DNA-binding domain"/>
    <property type="match status" value="1"/>
</dbReference>
<dbReference type="FunFam" id="1.10.10.10:FF:000056">
    <property type="entry name" value="IclR family transcriptional regulator"/>
    <property type="match status" value="1"/>
</dbReference>
<dbReference type="SUPFAM" id="SSF46785">
    <property type="entry name" value="Winged helix' DNA-binding domain"/>
    <property type="match status" value="1"/>
</dbReference>
<dbReference type="Pfam" id="PF01614">
    <property type="entry name" value="IclR_C"/>
    <property type="match status" value="1"/>
</dbReference>
<evidence type="ECO:0000256" key="3">
    <source>
        <dbReference type="ARBA" id="ARBA00023163"/>
    </source>
</evidence>
<dbReference type="SUPFAM" id="SSF55781">
    <property type="entry name" value="GAF domain-like"/>
    <property type="match status" value="1"/>
</dbReference>
<dbReference type="InterPro" id="IPR029016">
    <property type="entry name" value="GAF-like_dom_sf"/>
</dbReference>
<dbReference type="InterPro" id="IPR014757">
    <property type="entry name" value="Tscrpt_reg_IclR_C"/>
</dbReference>
<accession>A0A7W8LPW9</accession>
<keyword evidence="7" id="KW-1185">Reference proteome</keyword>
<dbReference type="InterPro" id="IPR036388">
    <property type="entry name" value="WH-like_DNA-bd_sf"/>
</dbReference>
<reference evidence="6 7" key="1">
    <citation type="submission" date="2020-08" db="EMBL/GenBank/DDBJ databases">
        <title>Genomic Encyclopedia of Type Strains, Phase IV (KMG-IV): sequencing the most valuable type-strain genomes for metagenomic binning, comparative biology and taxonomic classification.</title>
        <authorList>
            <person name="Goeker M."/>
        </authorList>
    </citation>
    <scope>NUCLEOTIDE SEQUENCE [LARGE SCALE GENOMIC DNA]</scope>
    <source>
        <strain evidence="6 7">DSM 101791</strain>
    </source>
</reference>
<keyword evidence="1" id="KW-0805">Transcription regulation</keyword>
<sequence length="261" mass="27805">MPRTLATVDSAVRLLELFDADHTEWTLGALARRLAQPTSTVHEQLGTLTASGLLTRVGRGRYRLGWRLLKLSSALYGSVPWYAAAHDAMTALSRGTHLLAFVCVLEGQAADARVLCIARSVQGRDGPPVVGETQFELPVHATASGKLLLALRGWDPPANAPAFTPHTRRDPAAWASEAAAIRAARLAVSRDEWAVGSSGLAVPLLGAGGEVLAALGVSLPTPRLRERDALLRRLHDAAAEAAWTLGHRTPHGRGEGRRANI</sequence>
<evidence type="ECO:0000259" key="4">
    <source>
        <dbReference type="PROSITE" id="PS51077"/>
    </source>
</evidence>
<keyword evidence="2 6" id="KW-0238">DNA-binding</keyword>
<name>A0A7W8LPW9_9DEIO</name>
<evidence type="ECO:0000256" key="2">
    <source>
        <dbReference type="ARBA" id="ARBA00023125"/>
    </source>
</evidence>
<dbReference type="GO" id="GO:0045892">
    <property type="term" value="P:negative regulation of DNA-templated transcription"/>
    <property type="evidence" value="ECO:0007669"/>
    <property type="project" value="TreeGrafter"/>
</dbReference>
<dbReference type="PROSITE" id="PS51077">
    <property type="entry name" value="HTH_ICLR"/>
    <property type="match status" value="1"/>
</dbReference>
<dbReference type="AlphaFoldDB" id="A0A7W8LPW9"/>
<dbReference type="Proteomes" id="UP000525389">
    <property type="component" value="Unassembled WGS sequence"/>
</dbReference>
<dbReference type="GO" id="GO:0003700">
    <property type="term" value="F:DNA-binding transcription factor activity"/>
    <property type="evidence" value="ECO:0007669"/>
    <property type="project" value="TreeGrafter"/>
</dbReference>
<comment type="caution">
    <text evidence="6">The sequence shown here is derived from an EMBL/GenBank/DDBJ whole genome shotgun (WGS) entry which is preliminary data.</text>
</comment>
<dbReference type="PANTHER" id="PTHR30136">
    <property type="entry name" value="HELIX-TURN-HELIX TRANSCRIPTIONAL REGULATOR, ICLR FAMILY"/>
    <property type="match status" value="1"/>
</dbReference>
<dbReference type="GO" id="GO:0003677">
    <property type="term" value="F:DNA binding"/>
    <property type="evidence" value="ECO:0007669"/>
    <property type="project" value="UniProtKB-KW"/>
</dbReference>
<dbReference type="SMART" id="SM00346">
    <property type="entry name" value="HTH_ICLR"/>
    <property type="match status" value="1"/>
</dbReference>
<dbReference type="InterPro" id="IPR036390">
    <property type="entry name" value="WH_DNA-bd_sf"/>
</dbReference>